<dbReference type="SMART" id="SM00174">
    <property type="entry name" value="RHO"/>
    <property type="match status" value="1"/>
</dbReference>
<keyword evidence="4" id="KW-0547">Nucleotide-binding</keyword>
<dbReference type="PRINTS" id="PR00449">
    <property type="entry name" value="RASTRNSFRMNG"/>
</dbReference>
<dbReference type="PROSITE" id="PS51421">
    <property type="entry name" value="RAS"/>
    <property type="match status" value="1"/>
</dbReference>
<dbReference type="Proteomes" id="UP000507470">
    <property type="component" value="Unassembled WGS sequence"/>
</dbReference>
<comment type="similarity">
    <text evidence="9">Belongs to the small GTPase superfamily. RasD family.</text>
</comment>
<keyword evidence="8" id="KW-0636">Prenylation</keyword>
<evidence type="ECO:0000256" key="6">
    <source>
        <dbReference type="ARBA" id="ARBA00023136"/>
    </source>
</evidence>
<dbReference type="PANTHER" id="PTHR46149:SF7">
    <property type="entry name" value="GTP-BINDING PROTEIN DI-RAS2"/>
    <property type="match status" value="1"/>
</dbReference>
<keyword evidence="7" id="KW-0449">Lipoprotein</keyword>
<evidence type="ECO:0000256" key="4">
    <source>
        <dbReference type="ARBA" id="ARBA00022741"/>
    </source>
</evidence>
<evidence type="ECO:0000313" key="11">
    <source>
        <dbReference type="EMBL" id="CAC5387455.1"/>
    </source>
</evidence>
<evidence type="ECO:0008006" key="13">
    <source>
        <dbReference type="Google" id="ProtNLM"/>
    </source>
</evidence>
<keyword evidence="12" id="KW-1185">Reference proteome</keyword>
<keyword evidence="5" id="KW-0342">GTP-binding</keyword>
<dbReference type="InterPro" id="IPR005225">
    <property type="entry name" value="Small_GTP-bd"/>
</dbReference>
<dbReference type="InterPro" id="IPR001806">
    <property type="entry name" value="Small_GTPase"/>
</dbReference>
<keyword evidence="2" id="KW-1003">Cell membrane</keyword>
<organism evidence="11 12">
    <name type="scientific">Mytilus coruscus</name>
    <name type="common">Sea mussel</name>
    <dbReference type="NCBI Taxonomy" id="42192"/>
    <lineage>
        <taxon>Eukaryota</taxon>
        <taxon>Metazoa</taxon>
        <taxon>Spiralia</taxon>
        <taxon>Lophotrochozoa</taxon>
        <taxon>Mollusca</taxon>
        <taxon>Bivalvia</taxon>
        <taxon>Autobranchia</taxon>
        <taxon>Pteriomorphia</taxon>
        <taxon>Mytilida</taxon>
        <taxon>Mytiloidea</taxon>
        <taxon>Mytilidae</taxon>
        <taxon>Mytilinae</taxon>
        <taxon>Mytilus</taxon>
    </lineage>
</organism>
<evidence type="ECO:0000256" key="8">
    <source>
        <dbReference type="ARBA" id="ARBA00023289"/>
    </source>
</evidence>
<evidence type="ECO:0000256" key="9">
    <source>
        <dbReference type="ARBA" id="ARBA00038061"/>
    </source>
</evidence>
<dbReference type="OrthoDB" id="6076892at2759"/>
<dbReference type="InterPro" id="IPR052236">
    <property type="entry name" value="Small_GTPase_RasD"/>
</dbReference>
<evidence type="ECO:0000256" key="10">
    <source>
        <dbReference type="SAM" id="MobiDB-lite"/>
    </source>
</evidence>
<evidence type="ECO:0000313" key="12">
    <source>
        <dbReference type="Proteomes" id="UP000507470"/>
    </source>
</evidence>
<sequence length="330" mass="38292">MTELQSRSQIAILGLGRVGKSSILQQYLSRRFSSAYKETVEDIYSQPYDINGKRRFVDFIDTAGNIYFPAMRKIYISKAGFILVYSICDSRSFEEVKKLWNEIKSARENNLSIPCVIVGNKLDEENNRQVETFTALEWAYRENLGGCFIEVSAKDNNAVKEVFDMLLEQLGNRRAAQPETFRIRSTSFTRKENAFDKCHNNCKQKKNKKMVSYEKVQCSSKGFQDTVFDDFKESTIYRVQRKQMELCRSMSDSDALEKNTNNGRQFSRSMSVPDEKSKSGYQGWNRVHKLFKRLFRRSDSMENYSPHIQKTEGHTVMLLHSKLPGHGTRS</sequence>
<name>A0A6J8BU20_MYTCO</name>
<dbReference type="GO" id="GO:0005525">
    <property type="term" value="F:GTP binding"/>
    <property type="evidence" value="ECO:0007669"/>
    <property type="project" value="UniProtKB-KW"/>
</dbReference>
<gene>
    <name evidence="11" type="ORF">MCOR_22778</name>
</gene>
<dbReference type="SMART" id="SM00175">
    <property type="entry name" value="RAB"/>
    <property type="match status" value="1"/>
</dbReference>
<dbReference type="NCBIfam" id="TIGR00231">
    <property type="entry name" value="small_GTP"/>
    <property type="match status" value="1"/>
</dbReference>
<evidence type="ECO:0000256" key="3">
    <source>
        <dbReference type="ARBA" id="ARBA00022481"/>
    </source>
</evidence>
<dbReference type="Gene3D" id="3.40.50.300">
    <property type="entry name" value="P-loop containing nucleotide triphosphate hydrolases"/>
    <property type="match status" value="1"/>
</dbReference>
<accession>A0A6J8BU20</accession>
<proteinExistence type="inferred from homology"/>
<keyword evidence="6" id="KW-0472">Membrane</keyword>
<dbReference type="PROSITE" id="PS51419">
    <property type="entry name" value="RAB"/>
    <property type="match status" value="1"/>
</dbReference>
<keyword evidence="3" id="KW-0488">Methylation</keyword>
<protein>
    <recommendedName>
        <fullName evidence="13">GTP-binding protein Di-Ras2</fullName>
    </recommendedName>
</protein>
<dbReference type="Pfam" id="PF00071">
    <property type="entry name" value="Ras"/>
    <property type="match status" value="1"/>
</dbReference>
<evidence type="ECO:0000256" key="1">
    <source>
        <dbReference type="ARBA" id="ARBA00004193"/>
    </source>
</evidence>
<comment type="subcellular location">
    <subcellularLocation>
        <location evidence="1">Cell membrane</location>
        <topology evidence="1">Lipid-anchor</topology>
    </subcellularLocation>
</comment>
<feature type="compositionally biased region" description="Polar residues" evidence="10">
    <location>
        <begin position="258"/>
        <end position="270"/>
    </location>
</feature>
<dbReference type="SUPFAM" id="SSF52540">
    <property type="entry name" value="P-loop containing nucleoside triphosphate hydrolases"/>
    <property type="match status" value="1"/>
</dbReference>
<dbReference type="InterPro" id="IPR027417">
    <property type="entry name" value="P-loop_NTPase"/>
</dbReference>
<dbReference type="GO" id="GO:0005886">
    <property type="term" value="C:plasma membrane"/>
    <property type="evidence" value="ECO:0007669"/>
    <property type="project" value="UniProtKB-SubCell"/>
</dbReference>
<dbReference type="EMBL" id="CACVKT020004001">
    <property type="protein sequence ID" value="CAC5387455.1"/>
    <property type="molecule type" value="Genomic_DNA"/>
</dbReference>
<evidence type="ECO:0000256" key="2">
    <source>
        <dbReference type="ARBA" id="ARBA00022475"/>
    </source>
</evidence>
<dbReference type="GO" id="GO:0003924">
    <property type="term" value="F:GTPase activity"/>
    <property type="evidence" value="ECO:0007669"/>
    <property type="project" value="InterPro"/>
</dbReference>
<dbReference type="PANTHER" id="PTHR46149">
    <property type="entry name" value="MIP08469P"/>
    <property type="match status" value="1"/>
</dbReference>
<evidence type="ECO:0000256" key="5">
    <source>
        <dbReference type="ARBA" id="ARBA00023134"/>
    </source>
</evidence>
<feature type="region of interest" description="Disordered" evidence="10">
    <location>
        <begin position="251"/>
        <end position="280"/>
    </location>
</feature>
<evidence type="ECO:0000256" key="7">
    <source>
        <dbReference type="ARBA" id="ARBA00023288"/>
    </source>
</evidence>
<dbReference type="FunFam" id="3.40.50.300:FF:000475">
    <property type="entry name" value="GTP-binding protein Rhes"/>
    <property type="match status" value="1"/>
</dbReference>
<reference evidence="11 12" key="1">
    <citation type="submission" date="2020-06" db="EMBL/GenBank/DDBJ databases">
        <authorList>
            <person name="Li R."/>
            <person name="Bekaert M."/>
        </authorList>
    </citation>
    <scope>NUCLEOTIDE SEQUENCE [LARGE SCALE GENOMIC DNA]</scope>
    <source>
        <strain evidence="12">wild</strain>
    </source>
</reference>
<dbReference type="AlphaFoldDB" id="A0A6J8BU20"/>
<dbReference type="SMART" id="SM00173">
    <property type="entry name" value="RAS"/>
    <property type="match status" value="1"/>
</dbReference>